<dbReference type="PANTHER" id="PTHR47655:SF3">
    <property type="entry name" value="ZN(II)2CYS6 TRANSCRIPTION FACTOR (EUROFUNG)"/>
    <property type="match status" value="1"/>
</dbReference>
<proteinExistence type="predicted"/>
<dbReference type="PROSITE" id="PS00463">
    <property type="entry name" value="ZN2_CY6_FUNGAL_1"/>
    <property type="match status" value="1"/>
</dbReference>
<name>A0A8J5NJP8_FUSOX</name>
<evidence type="ECO:0000256" key="2">
    <source>
        <dbReference type="SAM" id="MobiDB-lite"/>
    </source>
</evidence>
<evidence type="ECO:0000256" key="1">
    <source>
        <dbReference type="ARBA" id="ARBA00023242"/>
    </source>
</evidence>
<feature type="compositionally biased region" description="Basic and acidic residues" evidence="2">
    <location>
        <begin position="168"/>
        <end position="192"/>
    </location>
</feature>
<dbReference type="PROSITE" id="PS50048">
    <property type="entry name" value="ZN2_CY6_FUNGAL_2"/>
    <property type="match status" value="1"/>
</dbReference>
<reference evidence="4" key="1">
    <citation type="submission" date="2021-04" db="EMBL/GenBank/DDBJ databases">
        <title>First draft genome resource for Brassicaceae pathogens Fusarium oxysporum f. sp. raphani and Fusarium oxysporum f. sp. rapae.</title>
        <authorList>
            <person name="Asai S."/>
        </authorList>
    </citation>
    <scope>NUCLEOTIDE SEQUENCE</scope>
    <source>
        <strain evidence="4">Tf1208</strain>
    </source>
</reference>
<feature type="region of interest" description="Disordered" evidence="2">
    <location>
        <begin position="154"/>
        <end position="206"/>
    </location>
</feature>
<dbReference type="CDD" id="cd00067">
    <property type="entry name" value="GAL4"/>
    <property type="match status" value="1"/>
</dbReference>
<dbReference type="SMART" id="SM00066">
    <property type="entry name" value="GAL4"/>
    <property type="match status" value="1"/>
</dbReference>
<sequence length="319" mass="35712">MKSVMHRTSKCVDSSAATIQHYRHAPRTVGIDGRDKRVWKACERCRMKKTKCDGEFPCTRCKDDGLVCTAAIRRKMKYKQLPPGYAEVLENTQFAFIATIHKLYSMVVNNQPWELGEPELNNHGQPIIHSIAQKLGCIRPQSDIELPVHSVFPETKTGLSEPAPQLEGRQDDNGKQMEDKDADGSVCDRTDRASLSPQTLTNNTNDFGFAPPLPDIDAAAKYPPQSPLMSSFPAWLITRKSQLSNLTMQLMQQPGSLGNVDLRHQSLVGSQISTISPHVLSCPNPEVMMGVEDPMTYFTYDGEYMRQWPWLGGLIGNYT</sequence>
<accession>A0A8J5NJP8</accession>
<evidence type="ECO:0000259" key="3">
    <source>
        <dbReference type="PROSITE" id="PS50048"/>
    </source>
</evidence>
<evidence type="ECO:0000313" key="4">
    <source>
        <dbReference type="EMBL" id="KAG7404458.1"/>
    </source>
</evidence>
<comment type="caution">
    <text evidence="4">The sequence shown here is derived from an EMBL/GenBank/DDBJ whole genome shotgun (WGS) entry which is preliminary data.</text>
</comment>
<dbReference type="InterPro" id="IPR001138">
    <property type="entry name" value="Zn2Cys6_DnaBD"/>
</dbReference>
<dbReference type="CDD" id="cd15486">
    <property type="entry name" value="ZIP_Sip4"/>
    <property type="match status" value="1"/>
</dbReference>
<dbReference type="Proteomes" id="UP000694050">
    <property type="component" value="Unassembled WGS sequence"/>
</dbReference>
<feature type="domain" description="Zn(2)-C6 fungal-type" evidence="3">
    <location>
        <begin position="41"/>
        <end position="70"/>
    </location>
</feature>
<protein>
    <submittedName>
        <fullName evidence="4">Fluconazole resistance protein 1</fullName>
    </submittedName>
</protein>
<gene>
    <name evidence="4" type="primary">FCR1-0</name>
    <name evidence="4" type="ORF">Forpe1208_v015821</name>
</gene>
<dbReference type="InterPro" id="IPR052783">
    <property type="entry name" value="Metabolic/Drug-Res_Regulator"/>
</dbReference>
<dbReference type="GO" id="GO:0000981">
    <property type="term" value="F:DNA-binding transcription factor activity, RNA polymerase II-specific"/>
    <property type="evidence" value="ECO:0007669"/>
    <property type="project" value="InterPro"/>
</dbReference>
<evidence type="ECO:0000313" key="5">
    <source>
        <dbReference type="Proteomes" id="UP000694050"/>
    </source>
</evidence>
<dbReference type="Pfam" id="PF00172">
    <property type="entry name" value="Zn_clus"/>
    <property type="match status" value="1"/>
</dbReference>
<dbReference type="GO" id="GO:0008270">
    <property type="term" value="F:zinc ion binding"/>
    <property type="evidence" value="ECO:0007669"/>
    <property type="project" value="InterPro"/>
</dbReference>
<dbReference type="AlphaFoldDB" id="A0A8J5NJP8"/>
<keyword evidence="1" id="KW-0539">Nucleus</keyword>
<feature type="compositionally biased region" description="Polar residues" evidence="2">
    <location>
        <begin position="193"/>
        <end position="206"/>
    </location>
</feature>
<dbReference type="PANTHER" id="PTHR47655">
    <property type="entry name" value="QUINIC ACID UTILIZATION ACTIVATOR"/>
    <property type="match status" value="1"/>
</dbReference>
<organism evidence="4 5">
    <name type="scientific">Fusarium oxysporum f. sp. rapae</name>
    <dbReference type="NCBI Taxonomy" id="485398"/>
    <lineage>
        <taxon>Eukaryota</taxon>
        <taxon>Fungi</taxon>
        <taxon>Dikarya</taxon>
        <taxon>Ascomycota</taxon>
        <taxon>Pezizomycotina</taxon>
        <taxon>Sordariomycetes</taxon>
        <taxon>Hypocreomycetidae</taxon>
        <taxon>Hypocreales</taxon>
        <taxon>Nectriaceae</taxon>
        <taxon>Fusarium</taxon>
        <taxon>Fusarium oxysporum species complex</taxon>
    </lineage>
</organism>
<dbReference type="EMBL" id="JAELUQ010000013">
    <property type="protein sequence ID" value="KAG7404458.1"/>
    <property type="molecule type" value="Genomic_DNA"/>
</dbReference>